<feature type="region of interest" description="Disordered" evidence="1">
    <location>
        <begin position="127"/>
        <end position="152"/>
    </location>
</feature>
<reference evidence="3" key="1">
    <citation type="submission" date="2023-01" db="EMBL/GenBank/DDBJ databases">
        <title>Key to firefly adult light organ development and bioluminescence: homeobox transcription factors regulate luciferase expression and transportation to peroxisome.</title>
        <authorList>
            <person name="Fu X."/>
        </authorList>
    </citation>
    <scope>NUCLEOTIDE SEQUENCE [LARGE SCALE GENOMIC DNA]</scope>
</reference>
<feature type="compositionally biased region" description="Acidic residues" evidence="1">
    <location>
        <begin position="127"/>
        <end position="140"/>
    </location>
</feature>
<accession>A0AAN7SQ06</accession>
<feature type="region of interest" description="Disordered" evidence="1">
    <location>
        <begin position="81"/>
        <end position="109"/>
    </location>
</feature>
<organism evidence="2 3">
    <name type="scientific">Aquatica leii</name>
    <dbReference type="NCBI Taxonomy" id="1421715"/>
    <lineage>
        <taxon>Eukaryota</taxon>
        <taxon>Metazoa</taxon>
        <taxon>Ecdysozoa</taxon>
        <taxon>Arthropoda</taxon>
        <taxon>Hexapoda</taxon>
        <taxon>Insecta</taxon>
        <taxon>Pterygota</taxon>
        <taxon>Neoptera</taxon>
        <taxon>Endopterygota</taxon>
        <taxon>Coleoptera</taxon>
        <taxon>Polyphaga</taxon>
        <taxon>Elateriformia</taxon>
        <taxon>Elateroidea</taxon>
        <taxon>Lampyridae</taxon>
        <taxon>Luciolinae</taxon>
        <taxon>Aquatica</taxon>
    </lineage>
</organism>
<feature type="compositionally biased region" description="Acidic residues" evidence="1">
    <location>
        <begin position="81"/>
        <end position="97"/>
    </location>
</feature>
<feature type="compositionally biased region" description="Polar residues" evidence="1">
    <location>
        <begin position="165"/>
        <end position="176"/>
    </location>
</feature>
<evidence type="ECO:0000256" key="1">
    <source>
        <dbReference type="SAM" id="MobiDB-lite"/>
    </source>
</evidence>
<evidence type="ECO:0000313" key="3">
    <source>
        <dbReference type="Proteomes" id="UP001353858"/>
    </source>
</evidence>
<protein>
    <submittedName>
        <fullName evidence="2">Uncharacterized protein</fullName>
    </submittedName>
</protein>
<sequence>MGTKFSWLGQKKKRIFKELKLAPIIKAVRLNKTTNDTTDDAIIKSIMDWSIKDSLPLDFKGNIRLDRLTEDQLMCLYEDHSDEEPDPFADDGNETDAEWLPPNAEDSDAEDVAEIDRMADAIKVASECDDEISEADDDQDDSHTSTECGTPGKFTCRDQTIWNKSPLATSQTSSYNIIRESGGPHRRNNLYR</sequence>
<dbReference type="AlphaFoldDB" id="A0AAN7SQ06"/>
<dbReference type="EMBL" id="JARPUR010000002">
    <property type="protein sequence ID" value="KAK4882598.1"/>
    <property type="molecule type" value="Genomic_DNA"/>
</dbReference>
<name>A0AAN7SQ06_9COLE</name>
<gene>
    <name evidence="2" type="ORF">RN001_005917</name>
</gene>
<keyword evidence="3" id="KW-1185">Reference proteome</keyword>
<comment type="caution">
    <text evidence="2">The sequence shown here is derived from an EMBL/GenBank/DDBJ whole genome shotgun (WGS) entry which is preliminary data.</text>
</comment>
<feature type="region of interest" description="Disordered" evidence="1">
    <location>
        <begin position="165"/>
        <end position="192"/>
    </location>
</feature>
<proteinExistence type="predicted"/>
<dbReference type="Proteomes" id="UP001353858">
    <property type="component" value="Unassembled WGS sequence"/>
</dbReference>
<evidence type="ECO:0000313" key="2">
    <source>
        <dbReference type="EMBL" id="KAK4882598.1"/>
    </source>
</evidence>